<sequence length="83" mass="9473">MNNQAMIAPETAQEGLLDDWMPRRELAGIIGVSADTLKRWETRRIGPPCIRIGRKVLYRRGAVRDWLLEQESRKTAGRGRAGR</sequence>
<dbReference type="EMBL" id="CP025583">
    <property type="protein sequence ID" value="AUM72976.1"/>
    <property type="molecule type" value="Genomic_DNA"/>
</dbReference>
<evidence type="ECO:0000313" key="1">
    <source>
        <dbReference type="EMBL" id="AUM72976.1"/>
    </source>
</evidence>
<accession>A0A2K9MD62</accession>
<dbReference type="OrthoDB" id="6059216at2"/>
<dbReference type="RefSeq" id="WP_101498361.1">
    <property type="nucleotide sequence ID" value="NZ_CP025583.1"/>
</dbReference>
<reference evidence="2" key="1">
    <citation type="submission" date="2017-12" db="EMBL/GenBank/DDBJ databases">
        <title>Genomic analysis of Paracoccus sp. CBA4604.</title>
        <authorList>
            <person name="Roh S.W."/>
            <person name="Kim J.Y."/>
            <person name="Kim J.S."/>
        </authorList>
    </citation>
    <scope>NUCLEOTIDE SEQUENCE [LARGE SCALE GENOMIC DNA]</scope>
    <source>
        <strain evidence="2">CBA4604</strain>
    </source>
</reference>
<gene>
    <name evidence="1" type="ORF">CYR75_00435</name>
</gene>
<proteinExistence type="predicted"/>
<dbReference type="SUPFAM" id="SSF46955">
    <property type="entry name" value="Putative DNA-binding domain"/>
    <property type="match status" value="1"/>
</dbReference>
<organism evidence="1 2">
    <name type="scientific">Paracoccus jeotgali</name>
    <dbReference type="NCBI Taxonomy" id="2065379"/>
    <lineage>
        <taxon>Bacteria</taxon>
        <taxon>Pseudomonadati</taxon>
        <taxon>Pseudomonadota</taxon>
        <taxon>Alphaproteobacteria</taxon>
        <taxon>Rhodobacterales</taxon>
        <taxon>Paracoccaceae</taxon>
        <taxon>Paracoccus</taxon>
    </lineage>
</organism>
<dbReference type="AlphaFoldDB" id="A0A2K9MD62"/>
<name>A0A2K9MD62_9RHOB</name>
<dbReference type="KEGG" id="paru:CYR75_00435"/>
<dbReference type="Proteomes" id="UP000234882">
    <property type="component" value="Chromosome"/>
</dbReference>
<dbReference type="InterPro" id="IPR009061">
    <property type="entry name" value="DNA-bd_dom_put_sf"/>
</dbReference>
<evidence type="ECO:0000313" key="2">
    <source>
        <dbReference type="Proteomes" id="UP000234882"/>
    </source>
</evidence>
<protein>
    <submittedName>
        <fullName evidence="1">Transcriptional regulator</fullName>
    </submittedName>
</protein>
<keyword evidence="2" id="KW-1185">Reference proteome</keyword>
<dbReference type="Gene3D" id="1.10.10.10">
    <property type="entry name" value="Winged helix-like DNA-binding domain superfamily/Winged helix DNA-binding domain"/>
    <property type="match status" value="1"/>
</dbReference>
<dbReference type="InterPro" id="IPR036388">
    <property type="entry name" value="WH-like_DNA-bd_sf"/>
</dbReference>